<evidence type="ECO:0000313" key="3">
    <source>
        <dbReference type="EMBL" id="KAH9421897.1"/>
    </source>
</evidence>
<accession>A0ABQ8J9C8</accession>
<organism evidence="1 4">
    <name type="scientific">Dermatophagoides pteronyssinus</name>
    <name type="common">European house dust mite</name>
    <dbReference type="NCBI Taxonomy" id="6956"/>
    <lineage>
        <taxon>Eukaryota</taxon>
        <taxon>Metazoa</taxon>
        <taxon>Ecdysozoa</taxon>
        <taxon>Arthropoda</taxon>
        <taxon>Chelicerata</taxon>
        <taxon>Arachnida</taxon>
        <taxon>Acari</taxon>
        <taxon>Acariformes</taxon>
        <taxon>Sarcoptiformes</taxon>
        <taxon>Astigmata</taxon>
        <taxon>Psoroptidia</taxon>
        <taxon>Analgoidea</taxon>
        <taxon>Pyroglyphidae</taxon>
        <taxon>Dermatophagoidinae</taxon>
        <taxon>Dermatophagoides</taxon>
    </lineage>
</organism>
<reference evidence="1 4" key="1">
    <citation type="journal article" date="2018" name="J. Allergy Clin. Immunol.">
        <title>High-quality assembly of Dermatophagoides pteronyssinus genome and transcriptome reveals a wide range of novel allergens.</title>
        <authorList>
            <person name="Liu X.Y."/>
            <person name="Yang K.Y."/>
            <person name="Wang M.Q."/>
            <person name="Kwok J.S."/>
            <person name="Zeng X."/>
            <person name="Yang Z."/>
            <person name="Xiao X.J."/>
            <person name="Lau C.P."/>
            <person name="Li Y."/>
            <person name="Huang Z.M."/>
            <person name="Ba J.G."/>
            <person name="Yim A.K."/>
            <person name="Ouyang C.Y."/>
            <person name="Ngai S.M."/>
            <person name="Chan T.F."/>
            <person name="Leung E.L."/>
            <person name="Liu L."/>
            <person name="Liu Z.G."/>
            <person name="Tsui S.K."/>
        </authorList>
    </citation>
    <scope>NUCLEOTIDE SEQUENCE [LARGE SCALE GENOMIC DNA]</scope>
    <source>
        <strain evidence="1">Derp</strain>
    </source>
</reference>
<name>A0ABQ8J9C8_DERPT</name>
<reference evidence="1 4" key="2">
    <citation type="journal article" date="2022" name="Mol. Biol. Evol.">
        <title>Comparative Genomics Reveals Insights into the Divergent Evolution of Astigmatic Mites and Household Pest Adaptations.</title>
        <authorList>
            <person name="Xiong Q."/>
            <person name="Wan A.T."/>
            <person name="Liu X."/>
            <person name="Fung C.S."/>
            <person name="Xiao X."/>
            <person name="Malainual N."/>
            <person name="Hou J."/>
            <person name="Wang L."/>
            <person name="Wang M."/>
            <person name="Yang K.Y."/>
            <person name="Cui Y."/>
            <person name="Leung E.L."/>
            <person name="Nong W."/>
            <person name="Shin S.K."/>
            <person name="Au S.W."/>
            <person name="Jeong K.Y."/>
            <person name="Chew F.T."/>
            <person name="Hui J.H."/>
            <person name="Leung T.F."/>
            <person name="Tungtrongchitr A."/>
            <person name="Zhong N."/>
            <person name="Liu Z."/>
            <person name="Tsui S.K."/>
        </authorList>
    </citation>
    <scope>NUCLEOTIDE SEQUENCE [LARGE SCALE GENOMIC DNA]</scope>
    <source>
        <strain evidence="1">Derp</strain>
    </source>
</reference>
<dbReference type="Proteomes" id="UP000887458">
    <property type="component" value="Unassembled WGS sequence"/>
</dbReference>
<sequence>MVTCSIYGTPIQKKNSHKIYTAITCSNSCREWGLRDMISIGLPLSKLNDKIVGPLMAEVNF</sequence>
<evidence type="ECO:0000313" key="2">
    <source>
        <dbReference type="EMBL" id="KAH9418972.1"/>
    </source>
</evidence>
<comment type="caution">
    <text evidence="1">The sequence shown here is derived from an EMBL/GenBank/DDBJ whole genome shotgun (WGS) entry which is preliminary data.</text>
</comment>
<keyword evidence="4" id="KW-1185">Reference proteome</keyword>
<protein>
    <submittedName>
        <fullName evidence="1">Uncharacterized protein</fullName>
    </submittedName>
</protein>
<evidence type="ECO:0000313" key="4">
    <source>
        <dbReference type="Proteomes" id="UP000887458"/>
    </source>
</evidence>
<dbReference type="EMBL" id="NJHN03000061">
    <property type="protein sequence ID" value="KAH9418972.1"/>
    <property type="molecule type" value="Genomic_DNA"/>
</dbReference>
<gene>
    <name evidence="3" type="ORF">DERP_002187</name>
    <name evidence="1" type="ORF">DERP_011054</name>
    <name evidence="2" type="ORF">DERP_011065</name>
</gene>
<dbReference type="EMBL" id="NJHN03000037">
    <property type="protein sequence ID" value="KAH9421897.1"/>
    <property type="molecule type" value="Genomic_DNA"/>
</dbReference>
<evidence type="ECO:0000313" key="1">
    <source>
        <dbReference type="EMBL" id="KAH9418961.1"/>
    </source>
</evidence>
<proteinExistence type="predicted"/>
<dbReference type="EMBL" id="NJHN03000061">
    <property type="protein sequence ID" value="KAH9418961.1"/>
    <property type="molecule type" value="Genomic_DNA"/>
</dbReference>